<dbReference type="Proteomes" id="UP000746747">
    <property type="component" value="Unassembled WGS sequence"/>
</dbReference>
<accession>A0A8J2M7B9</accession>
<name>A0A8J2M7B9_9BILA</name>
<comment type="caution">
    <text evidence="1">The sequence shown here is derived from an EMBL/GenBank/DDBJ whole genome shotgun (WGS) entry which is preliminary data.</text>
</comment>
<dbReference type="EMBL" id="CAKAEH010001500">
    <property type="protein sequence ID" value="CAG9536918.1"/>
    <property type="molecule type" value="Genomic_DNA"/>
</dbReference>
<gene>
    <name evidence="1" type="ORF">CJOHNSTONI_LOCUS6790</name>
</gene>
<proteinExistence type="predicted"/>
<protein>
    <submittedName>
        <fullName evidence="1">Uncharacterized protein</fullName>
    </submittedName>
</protein>
<evidence type="ECO:0000313" key="2">
    <source>
        <dbReference type="Proteomes" id="UP000746747"/>
    </source>
</evidence>
<dbReference type="AlphaFoldDB" id="A0A8J2M7B9"/>
<organism evidence="1 2">
    <name type="scientific">Cercopithifilaria johnstoni</name>
    <dbReference type="NCBI Taxonomy" id="2874296"/>
    <lineage>
        <taxon>Eukaryota</taxon>
        <taxon>Metazoa</taxon>
        <taxon>Ecdysozoa</taxon>
        <taxon>Nematoda</taxon>
        <taxon>Chromadorea</taxon>
        <taxon>Rhabditida</taxon>
        <taxon>Spirurina</taxon>
        <taxon>Spiruromorpha</taxon>
        <taxon>Filarioidea</taxon>
        <taxon>Onchocercidae</taxon>
        <taxon>Cercopithifilaria</taxon>
    </lineage>
</organism>
<keyword evidence="2" id="KW-1185">Reference proteome</keyword>
<evidence type="ECO:0000313" key="1">
    <source>
        <dbReference type="EMBL" id="CAG9536918.1"/>
    </source>
</evidence>
<reference evidence="1" key="1">
    <citation type="submission" date="2021-09" db="EMBL/GenBank/DDBJ databases">
        <authorList>
            <consortium name="Pathogen Informatics"/>
        </authorList>
    </citation>
    <scope>NUCLEOTIDE SEQUENCE</scope>
</reference>
<sequence>MKSSAFSWYECWKTMRRMGDADATAAAATASRPSRRQSFVHRGEIVNCIRRPLAVNSSSPRAPLPSTLPYSISFCTGLPTNE</sequence>